<sequence length="161" mass="18805">MKIIYMSNSTKSYHQESHPLLQYQFLIKYTSKKGEVVLNAQSVSGLGFSMEQEGVDSTNGILRVPKGIQYEKLKIEKALFSETNYKGLLKDPYELFRNMYIQRDKSDVYIYLRNSLMDIQQSWVVKGAYPVSWKISDLNSRSSEVIITSIEFDYYKLIRVK</sequence>
<dbReference type="RefSeq" id="WP_309939864.1">
    <property type="nucleotide sequence ID" value="NZ_JAVDQD010000003.1"/>
</dbReference>
<accession>A0AAE4BTJ8</accession>
<reference evidence="1" key="1">
    <citation type="submission" date="2023-07" db="EMBL/GenBank/DDBJ databases">
        <title>Genomic Encyclopedia of Type Strains, Phase IV (KMG-IV): sequencing the most valuable type-strain genomes for metagenomic binning, comparative biology and taxonomic classification.</title>
        <authorList>
            <person name="Goeker M."/>
        </authorList>
    </citation>
    <scope>NUCLEOTIDE SEQUENCE</scope>
    <source>
        <strain evidence="1">DSM 26174</strain>
    </source>
</reference>
<dbReference type="Pfam" id="PF06841">
    <property type="entry name" value="Phage_T4_gp19"/>
    <property type="match status" value="1"/>
</dbReference>
<dbReference type="GO" id="GO:0005198">
    <property type="term" value="F:structural molecule activity"/>
    <property type="evidence" value="ECO:0007669"/>
    <property type="project" value="InterPro"/>
</dbReference>
<dbReference type="AlphaFoldDB" id="A0AAE4BTJ8"/>
<dbReference type="Proteomes" id="UP001185092">
    <property type="component" value="Unassembled WGS sequence"/>
</dbReference>
<dbReference type="InterPro" id="IPR010667">
    <property type="entry name" value="Phage_T4_Gp19"/>
</dbReference>
<evidence type="ECO:0000313" key="1">
    <source>
        <dbReference type="EMBL" id="MDR6240040.1"/>
    </source>
</evidence>
<gene>
    <name evidence="1" type="ORF">HNQ88_003088</name>
</gene>
<dbReference type="EMBL" id="JAVDQD010000003">
    <property type="protein sequence ID" value="MDR6240040.1"/>
    <property type="molecule type" value="Genomic_DNA"/>
</dbReference>
<organism evidence="1 2">
    <name type="scientific">Aureibacter tunicatorum</name>
    <dbReference type="NCBI Taxonomy" id="866807"/>
    <lineage>
        <taxon>Bacteria</taxon>
        <taxon>Pseudomonadati</taxon>
        <taxon>Bacteroidota</taxon>
        <taxon>Cytophagia</taxon>
        <taxon>Cytophagales</taxon>
        <taxon>Persicobacteraceae</taxon>
        <taxon>Aureibacter</taxon>
    </lineage>
</organism>
<comment type="caution">
    <text evidence="1">The sequence shown here is derived from an EMBL/GenBank/DDBJ whole genome shotgun (WGS) entry which is preliminary data.</text>
</comment>
<keyword evidence="2" id="KW-1185">Reference proteome</keyword>
<protein>
    <submittedName>
        <fullName evidence="1">Phage tail-like protein</fullName>
    </submittedName>
</protein>
<evidence type="ECO:0000313" key="2">
    <source>
        <dbReference type="Proteomes" id="UP001185092"/>
    </source>
</evidence>
<proteinExistence type="predicted"/>
<name>A0AAE4BTJ8_9BACT</name>